<evidence type="ECO:0000256" key="6">
    <source>
        <dbReference type="ARBA" id="ARBA00021980"/>
    </source>
</evidence>
<proteinExistence type="inferred from homology"/>
<dbReference type="GO" id="GO:0009164">
    <property type="term" value="P:nucleoside catabolic process"/>
    <property type="evidence" value="ECO:0007669"/>
    <property type="project" value="UniProtKB-ARBA"/>
</dbReference>
<keyword evidence="8 11" id="KW-0328">Glycosyltransferase</keyword>
<feature type="domain" description="Nucleoside phosphorylase" evidence="12">
    <location>
        <begin position="20"/>
        <end position="241"/>
    </location>
</feature>
<protein>
    <recommendedName>
        <fullName evidence="6 11">Uridine phosphorylase</fullName>
        <ecNumber evidence="5 11">2.4.2.3</ecNumber>
    </recommendedName>
</protein>
<evidence type="ECO:0000256" key="2">
    <source>
        <dbReference type="ARBA" id="ARBA00004825"/>
    </source>
</evidence>
<dbReference type="FunFam" id="3.40.50.1580:FF:000003">
    <property type="entry name" value="Uridine phosphorylase"/>
    <property type="match status" value="1"/>
</dbReference>
<dbReference type="InterPro" id="IPR035994">
    <property type="entry name" value="Nucleoside_phosphorylase_sf"/>
</dbReference>
<gene>
    <name evidence="13" type="primary">udp</name>
    <name evidence="13" type="ORF">NCTC10974_05585</name>
</gene>
<dbReference type="NCBIfam" id="TIGR01718">
    <property type="entry name" value="Uridine-psphlse"/>
    <property type="match status" value="1"/>
</dbReference>
<comment type="catalytic activity">
    <reaction evidence="10 11">
        <text>uridine + phosphate = alpha-D-ribose 1-phosphate + uracil</text>
        <dbReference type="Rhea" id="RHEA:24388"/>
        <dbReference type="ChEBI" id="CHEBI:16704"/>
        <dbReference type="ChEBI" id="CHEBI:17568"/>
        <dbReference type="ChEBI" id="CHEBI:43474"/>
        <dbReference type="ChEBI" id="CHEBI:57720"/>
        <dbReference type="EC" id="2.4.2.3"/>
    </reaction>
</comment>
<dbReference type="InterPro" id="IPR018016">
    <property type="entry name" value="Nucleoside_phosphorylase_CS"/>
</dbReference>
<dbReference type="InterPro" id="IPR010058">
    <property type="entry name" value="Uridine_phosphorylase"/>
</dbReference>
<dbReference type="UniPathway" id="UPA00574">
    <property type="reaction ID" value="UER00633"/>
</dbReference>
<comment type="subcellular location">
    <subcellularLocation>
        <location evidence="1">Cytoplasm</location>
    </subcellularLocation>
</comment>
<evidence type="ECO:0000313" key="14">
    <source>
        <dbReference type="Proteomes" id="UP000358010"/>
    </source>
</evidence>
<evidence type="ECO:0000256" key="8">
    <source>
        <dbReference type="ARBA" id="ARBA00022676"/>
    </source>
</evidence>
<evidence type="ECO:0000256" key="10">
    <source>
        <dbReference type="ARBA" id="ARBA00048447"/>
    </source>
</evidence>
<comment type="pathway">
    <text evidence="2 11">Pyrimidine metabolism; UMP biosynthesis via salvage pathway; uracil from uridine (phosphorylase route): step 1/1.</text>
</comment>
<dbReference type="Pfam" id="PF01048">
    <property type="entry name" value="PNP_UDP_1"/>
    <property type="match status" value="1"/>
</dbReference>
<dbReference type="PANTHER" id="PTHR43691:SF11">
    <property type="entry name" value="FI09636P-RELATED"/>
    <property type="match status" value="1"/>
</dbReference>
<dbReference type="AlphaFoldDB" id="A0A485JMJ7"/>
<dbReference type="GO" id="GO:0004850">
    <property type="term" value="F:uridine phosphorylase activity"/>
    <property type="evidence" value="ECO:0007669"/>
    <property type="project" value="UniProtKB-EC"/>
</dbReference>
<evidence type="ECO:0000256" key="3">
    <source>
        <dbReference type="ARBA" id="ARBA00010456"/>
    </source>
</evidence>
<evidence type="ECO:0000256" key="1">
    <source>
        <dbReference type="ARBA" id="ARBA00004496"/>
    </source>
</evidence>
<keyword evidence="7" id="KW-0963">Cytoplasm</keyword>
<organism evidence="13 14">
    <name type="scientific">Escherichia coli</name>
    <dbReference type="NCBI Taxonomy" id="562"/>
    <lineage>
        <taxon>Bacteria</taxon>
        <taxon>Pseudomonadati</taxon>
        <taxon>Pseudomonadota</taxon>
        <taxon>Gammaproteobacteria</taxon>
        <taxon>Enterobacterales</taxon>
        <taxon>Enterobacteriaceae</taxon>
        <taxon>Escherichia</taxon>
    </lineage>
</organism>
<dbReference type="EMBL" id="CAADJZ010000001">
    <property type="protein sequence ID" value="VFT71925.1"/>
    <property type="molecule type" value="Genomic_DNA"/>
</dbReference>
<comment type="subunit">
    <text evidence="4">Homohexamer.</text>
</comment>
<dbReference type="PANTHER" id="PTHR43691">
    <property type="entry name" value="URIDINE PHOSPHORYLASE"/>
    <property type="match status" value="1"/>
</dbReference>
<dbReference type="GO" id="GO:0009166">
    <property type="term" value="P:nucleotide catabolic process"/>
    <property type="evidence" value="ECO:0007669"/>
    <property type="project" value="InterPro"/>
</dbReference>
<sequence>MSKSDVFHLGLTKNDLQGATLAIVPGDPDRVEKIAALMDKPVKLASHREFTTWRAELDGKPVIVCSTGIGGPSTSIAVEELAQLGIRTFLRIGTTGAIQPHINVGDVLVTTASVRLDGASLHFAPLEFPAVADFECTTALVEAAKSIGATTHVGVTASSDTFYPGQERYDTYSGRVVRHFKGSMEEWQAMGVMNYEMESATLLTMCASQGLRAGMVAGVIVNRTQQEIPNAETMKQTESQAVKSWWKRRVVCCNPLLLSEGRRVRPFVFCVAPRRKCLSNWTFVQHNSILCG</sequence>
<dbReference type="GO" id="GO:0005829">
    <property type="term" value="C:cytosol"/>
    <property type="evidence" value="ECO:0007669"/>
    <property type="project" value="TreeGrafter"/>
</dbReference>
<dbReference type="Gene3D" id="3.40.50.1580">
    <property type="entry name" value="Nucleoside phosphorylase domain"/>
    <property type="match status" value="1"/>
</dbReference>
<accession>A0A485JMJ7</accession>
<comment type="function">
    <text evidence="11">Catalyzes the reversible phosphorylytic cleavage of uridine to uracil and ribose-1-phosphate.</text>
</comment>
<evidence type="ECO:0000256" key="11">
    <source>
        <dbReference type="RuleBase" id="RU361131"/>
    </source>
</evidence>
<dbReference type="SUPFAM" id="SSF53167">
    <property type="entry name" value="Purine and uridine phosphorylases"/>
    <property type="match status" value="1"/>
</dbReference>
<dbReference type="Proteomes" id="UP000358010">
    <property type="component" value="Unassembled WGS sequence"/>
</dbReference>
<dbReference type="InterPro" id="IPR000845">
    <property type="entry name" value="Nucleoside_phosphorylase_d"/>
</dbReference>
<dbReference type="PROSITE" id="PS01232">
    <property type="entry name" value="PNP_UDP_1"/>
    <property type="match status" value="1"/>
</dbReference>
<dbReference type="EC" id="2.4.2.3" evidence="5 11"/>
<evidence type="ECO:0000259" key="12">
    <source>
        <dbReference type="Pfam" id="PF01048"/>
    </source>
</evidence>
<keyword evidence="9 11" id="KW-0808">Transferase</keyword>
<evidence type="ECO:0000256" key="7">
    <source>
        <dbReference type="ARBA" id="ARBA00022490"/>
    </source>
</evidence>
<reference evidence="13 14" key="1">
    <citation type="submission" date="2019-03" db="EMBL/GenBank/DDBJ databases">
        <authorList>
            <consortium name="Pathogen Informatics"/>
        </authorList>
    </citation>
    <scope>NUCLEOTIDE SEQUENCE [LARGE SCALE GENOMIC DNA]</scope>
    <source>
        <strain evidence="13 14">NCTC10974</strain>
    </source>
</reference>
<evidence type="ECO:0000256" key="5">
    <source>
        <dbReference type="ARBA" id="ARBA00011888"/>
    </source>
</evidence>
<name>A0A485JMJ7_ECOLX</name>
<evidence type="ECO:0000256" key="4">
    <source>
        <dbReference type="ARBA" id="ARBA00011643"/>
    </source>
</evidence>
<dbReference type="GO" id="GO:0044206">
    <property type="term" value="P:UMP salvage"/>
    <property type="evidence" value="ECO:0007669"/>
    <property type="project" value="UniProtKB-UniPathway"/>
</dbReference>
<dbReference type="NCBIfam" id="NF008383">
    <property type="entry name" value="PRK11178.1"/>
    <property type="match status" value="1"/>
</dbReference>
<evidence type="ECO:0000313" key="13">
    <source>
        <dbReference type="EMBL" id="VFT71925.1"/>
    </source>
</evidence>
<comment type="similarity">
    <text evidence="3 11">Belongs to the PNP/UDP phosphorylase family.</text>
</comment>
<evidence type="ECO:0000256" key="9">
    <source>
        <dbReference type="ARBA" id="ARBA00022679"/>
    </source>
</evidence>
<dbReference type="CDD" id="cd17767">
    <property type="entry name" value="UP_EcUdp-like"/>
    <property type="match status" value="1"/>
</dbReference>